<protein>
    <submittedName>
        <fullName evidence="2">Uncharacterized protein</fullName>
    </submittedName>
</protein>
<evidence type="ECO:0000313" key="2">
    <source>
        <dbReference type="EMBL" id="SHL98651.1"/>
    </source>
</evidence>
<dbReference type="EMBL" id="LT670844">
    <property type="protein sequence ID" value="SHL98651.1"/>
    <property type="molecule type" value="Genomic_DNA"/>
</dbReference>
<sequence length="231" mass="25823">MGLFDWLKPKPPTHGPTPEGLYGELPKGARWVGGTDPAGDPEDFIPGSEAYVFDIAEWRWDKQLWIDATTNSAGSLAGFGLVLGLSDGGNTDAVEVWEKGRRGPILKERQEWIIPRGHPTRELALVSHGERTTQVLRKLERCFGYEPLAHPALPEKTAVICELIMLRGIVIPDEGRFTARMKVVLPDKHGWPYGEFFLNVNSVRKQIWVSEKSNEYRIAILTRISHVSGAT</sequence>
<organism evidence="2 3">
    <name type="scientific">Bradyrhizobium lablabi</name>
    <dbReference type="NCBI Taxonomy" id="722472"/>
    <lineage>
        <taxon>Bacteria</taxon>
        <taxon>Pseudomonadati</taxon>
        <taxon>Pseudomonadota</taxon>
        <taxon>Alphaproteobacteria</taxon>
        <taxon>Hyphomicrobiales</taxon>
        <taxon>Nitrobacteraceae</taxon>
        <taxon>Bradyrhizobium</taxon>
    </lineage>
</organism>
<gene>
    <name evidence="2" type="ORF">SAMN05444159_7373</name>
</gene>
<dbReference type="OrthoDB" id="8226796at2"/>
<dbReference type="Proteomes" id="UP000189935">
    <property type="component" value="Chromosome I"/>
</dbReference>
<feature type="region of interest" description="Disordered" evidence="1">
    <location>
        <begin position="1"/>
        <end position="22"/>
    </location>
</feature>
<name>A0A1M7F3L2_9BRAD</name>
<evidence type="ECO:0000256" key="1">
    <source>
        <dbReference type="SAM" id="MobiDB-lite"/>
    </source>
</evidence>
<evidence type="ECO:0000313" key="3">
    <source>
        <dbReference type="Proteomes" id="UP000189935"/>
    </source>
</evidence>
<dbReference type="AlphaFoldDB" id="A0A1M7F3L2"/>
<accession>A0A1M7F3L2</accession>
<proteinExistence type="predicted"/>
<dbReference type="RefSeq" id="WP_079544368.1">
    <property type="nucleotide sequence ID" value="NZ_LT670844.1"/>
</dbReference>
<reference evidence="2 3" key="1">
    <citation type="submission" date="2016-11" db="EMBL/GenBank/DDBJ databases">
        <authorList>
            <person name="Jaros S."/>
            <person name="Januszkiewicz K."/>
            <person name="Wedrychowicz H."/>
        </authorList>
    </citation>
    <scope>NUCLEOTIDE SEQUENCE [LARGE SCALE GENOMIC DNA]</scope>
    <source>
        <strain evidence="2 3">GAS499</strain>
    </source>
</reference>